<feature type="transmembrane region" description="Helical" evidence="8">
    <location>
        <begin position="6"/>
        <end position="29"/>
    </location>
</feature>
<protein>
    <submittedName>
        <fullName evidence="10">Sterol desaturase/sphingolipid hydroxylase, fatty acid hydroxylase superfamily</fullName>
    </submittedName>
</protein>
<gene>
    <name evidence="10" type="ORF">SAMN04488505_104201</name>
</gene>
<dbReference type="AlphaFoldDB" id="A0A1H7XUF6"/>
<keyword evidence="5" id="KW-0443">Lipid metabolism</keyword>
<accession>A0A1H7XUF6</accession>
<dbReference type="STRING" id="573321.SAMN04488505_104201"/>
<dbReference type="OrthoDB" id="9770329at2"/>
<feature type="region of interest" description="Disordered" evidence="7">
    <location>
        <begin position="255"/>
        <end position="279"/>
    </location>
</feature>
<dbReference type="Pfam" id="PF04116">
    <property type="entry name" value="FA_hydroxylase"/>
    <property type="match status" value="1"/>
</dbReference>
<name>A0A1H7XUF6_9BACT</name>
<feature type="transmembrane region" description="Helical" evidence="8">
    <location>
        <begin position="81"/>
        <end position="98"/>
    </location>
</feature>
<evidence type="ECO:0000256" key="3">
    <source>
        <dbReference type="ARBA" id="ARBA00022989"/>
    </source>
</evidence>
<organism evidence="10 11">
    <name type="scientific">Chitinophaga rupis</name>
    <dbReference type="NCBI Taxonomy" id="573321"/>
    <lineage>
        <taxon>Bacteria</taxon>
        <taxon>Pseudomonadati</taxon>
        <taxon>Bacteroidota</taxon>
        <taxon>Chitinophagia</taxon>
        <taxon>Chitinophagales</taxon>
        <taxon>Chitinophagaceae</taxon>
        <taxon>Chitinophaga</taxon>
    </lineage>
</organism>
<feature type="domain" description="Fatty acid hydroxylase" evidence="9">
    <location>
        <begin position="84"/>
        <end position="217"/>
    </location>
</feature>
<reference evidence="10 11" key="1">
    <citation type="submission" date="2016-10" db="EMBL/GenBank/DDBJ databases">
        <authorList>
            <person name="de Groot N.N."/>
        </authorList>
    </citation>
    <scope>NUCLEOTIDE SEQUENCE [LARGE SCALE GENOMIC DNA]</scope>
    <source>
        <strain evidence="10 11">DSM 21039</strain>
    </source>
</reference>
<dbReference type="EMBL" id="FOBB01000004">
    <property type="protein sequence ID" value="SEM37420.1"/>
    <property type="molecule type" value="Genomic_DNA"/>
</dbReference>
<evidence type="ECO:0000256" key="7">
    <source>
        <dbReference type="SAM" id="MobiDB-lite"/>
    </source>
</evidence>
<keyword evidence="6 8" id="KW-0472">Membrane</keyword>
<evidence type="ECO:0000256" key="6">
    <source>
        <dbReference type="ARBA" id="ARBA00023136"/>
    </source>
</evidence>
<sequence length="279" mass="31615">MQHAGIGHYRAGVLIFVVLLVIAEIIWSWRENKKAYQLKETLANIGILIGFQLSKLLFTGYQLALLDWFSGLAPFHLPANGWVFLACFIVADFLFYWFHRISHSWKPLWAFHLIHHSSPLMNLTTAYRLNWFNALISPLFFVPAALLGFPPSMIVIAHVLNLLYQFFMHTEAVGKLGPVEGILDTPSAHRVHHGCNPLYIDKNFGGVFMIWDRLFKTYQPETEKVQYGITDGFISHNPLILMIYGFKKLFSKGNKPASSPADFSASPSLSQPGALQPIQ</sequence>
<evidence type="ECO:0000256" key="1">
    <source>
        <dbReference type="ARBA" id="ARBA00004127"/>
    </source>
</evidence>
<evidence type="ECO:0000256" key="2">
    <source>
        <dbReference type="ARBA" id="ARBA00022692"/>
    </source>
</evidence>
<dbReference type="PANTHER" id="PTHR21624">
    <property type="entry name" value="STEROL DESATURASE-RELATED PROTEIN"/>
    <property type="match status" value="1"/>
</dbReference>
<dbReference type="InterPro" id="IPR051689">
    <property type="entry name" value="Sterol_desaturase/TMEM195"/>
</dbReference>
<feature type="transmembrane region" description="Helical" evidence="8">
    <location>
        <begin position="41"/>
        <end position="61"/>
    </location>
</feature>
<dbReference type="Proteomes" id="UP000198984">
    <property type="component" value="Unassembled WGS sequence"/>
</dbReference>
<dbReference type="GO" id="GO:0012505">
    <property type="term" value="C:endomembrane system"/>
    <property type="evidence" value="ECO:0007669"/>
    <property type="project" value="UniProtKB-SubCell"/>
</dbReference>
<feature type="compositionally biased region" description="Low complexity" evidence="7">
    <location>
        <begin position="256"/>
        <end position="270"/>
    </location>
</feature>
<dbReference type="RefSeq" id="WP_089914831.1">
    <property type="nucleotide sequence ID" value="NZ_FOBB01000004.1"/>
</dbReference>
<keyword evidence="3 8" id="KW-1133">Transmembrane helix</keyword>
<dbReference type="GO" id="GO:0016020">
    <property type="term" value="C:membrane"/>
    <property type="evidence" value="ECO:0007669"/>
    <property type="project" value="GOC"/>
</dbReference>
<evidence type="ECO:0000313" key="11">
    <source>
        <dbReference type="Proteomes" id="UP000198984"/>
    </source>
</evidence>
<feature type="transmembrane region" description="Helical" evidence="8">
    <location>
        <begin position="135"/>
        <end position="160"/>
    </location>
</feature>
<keyword evidence="11" id="KW-1185">Reference proteome</keyword>
<dbReference type="GO" id="GO:0006643">
    <property type="term" value="P:membrane lipid metabolic process"/>
    <property type="evidence" value="ECO:0007669"/>
    <property type="project" value="TreeGrafter"/>
</dbReference>
<dbReference type="InterPro" id="IPR006694">
    <property type="entry name" value="Fatty_acid_hydroxylase"/>
</dbReference>
<comment type="subcellular location">
    <subcellularLocation>
        <location evidence="1">Endomembrane system</location>
        <topology evidence="1">Multi-pass membrane protein</topology>
    </subcellularLocation>
</comment>
<evidence type="ECO:0000313" key="10">
    <source>
        <dbReference type="EMBL" id="SEM37420.1"/>
    </source>
</evidence>
<evidence type="ECO:0000256" key="4">
    <source>
        <dbReference type="ARBA" id="ARBA00023002"/>
    </source>
</evidence>
<evidence type="ECO:0000256" key="5">
    <source>
        <dbReference type="ARBA" id="ARBA00023098"/>
    </source>
</evidence>
<evidence type="ECO:0000259" key="9">
    <source>
        <dbReference type="Pfam" id="PF04116"/>
    </source>
</evidence>
<proteinExistence type="predicted"/>
<keyword evidence="4" id="KW-0560">Oxidoreductase</keyword>
<dbReference type="GO" id="GO:0050479">
    <property type="term" value="F:glyceryl-ether monooxygenase activity"/>
    <property type="evidence" value="ECO:0007669"/>
    <property type="project" value="TreeGrafter"/>
</dbReference>
<dbReference type="PANTHER" id="PTHR21624:SF1">
    <property type="entry name" value="ALKYLGLYCEROL MONOOXYGENASE"/>
    <property type="match status" value="1"/>
</dbReference>
<keyword evidence="2 8" id="KW-0812">Transmembrane</keyword>
<evidence type="ECO:0000256" key="8">
    <source>
        <dbReference type="SAM" id="Phobius"/>
    </source>
</evidence>
<dbReference type="GO" id="GO:0008610">
    <property type="term" value="P:lipid biosynthetic process"/>
    <property type="evidence" value="ECO:0007669"/>
    <property type="project" value="InterPro"/>
</dbReference>
<dbReference type="GO" id="GO:0005506">
    <property type="term" value="F:iron ion binding"/>
    <property type="evidence" value="ECO:0007669"/>
    <property type="project" value="InterPro"/>
</dbReference>